<sequence>MKNIRENEDFIKKVVFYYARDIGKAANRIEVLSVDELLKAYMVPSKSYLEAVMTDQIEGKEENLAVFATGSQNLIDYTQSVLEFFNDYRFFYNQYKHGLTVALRPFSGTLNKNELHRRKTSLDGLPISYDNETIEKAFKSKQEAFVIPNLTPEIQPGITKLQEERNLLRYRYGELIDINDLINIGKQVHSLIRTLIKNRVDYIVPELEEGNTFYLPIPKKKDAFRFAKITTVPLESKLTLKDFSFRI</sequence>
<evidence type="ECO:0000313" key="2">
    <source>
        <dbReference type="Proteomes" id="UP000306980"/>
    </source>
</evidence>
<protein>
    <submittedName>
        <fullName evidence="1">Uncharacterized protein</fullName>
    </submittedName>
</protein>
<comment type="caution">
    <text evidence="1">The sequence shown here is derived from an EMBL/GenBank/DDBJ whole genome shotgun (WGS) entry which is preliminary data.</text>
</comment>
<name>A0A5S3R7I2_9BACI</name>
<organism evidence="1 2">
    <name type="scientific">Lentibacillus cibarius</name>
    <dbReference type="NCBI Taxonomy" id="2583219"/>
    <lineage>
        <taxon>Bacteria</taxon>
        <taxon>Bacillati</taxon>
        <taxon>Bacillota</taxon>
        <taxon>Bacilli</taxon>
        <taxon>Bacillales</taxon>
        <taxon>Bacillaceae</taxon>
        <taxon>Lentibacillus</taxon>
    </lineage>
</organism>
<dbReference type="EMBL" id="VCIA01000001">
    <property type="protein sequence ID" value="TMN21853.1"/>
    <property type="molecule type" value="Genomic_DNA"/>
</dbReference>
<dbReference type="AlphaFoldDB" id="A0A5S3R7I2"/>
<accession>A0A5S3R7I2</accession>
<proteinExistence type="predicted"/>
<reference evidence="1 2" key="1">
    <citation type="submission" date="2019-05" db="EMBL/GenBank/DDBJ databases">
        <title>Genomic analysis of Lentibacillus sp. NKC220-2.</title>
        <authorList>
            <person name="Oh Y.J."/>
        </authorList>
    </citation>
    <scope>NUCLEOTIDE SEQUENCE [LARGE SCALE GENOMIC DNA]</scope>
    <source>
        <strain evidence="1 2">NKC220-2</strain>
    </source>
</reference>
<dbReference type="OrthoDB" id="9554568at2"/>
<evidence type="ECO:0000313" key="1">
    <source>
        <dbReference type="EMBL" id="TMN21853.1"/>
    </source>
</evidence>
<dbReference type="RefSeq" id="WP_138602664.1">
    <property type="nucleotide sequence ID" value="NZ_VCIA01000001.1"/>
</dbReference>
<dbReference type="Proteomes" id="UP000306980">
    <property type="component" value="Unassembled WGS sequence"/>
</dbReference>
<gene>
    <name evidence="1" type="ORF">FFL34_06795</name>
</gene>